<evidence type="ECO:0000259" key="3">
    <source>
        <dbReference type="PROSITE" id="PS01031"/>
    </source>
</evidence>
<dbReference type="InterPro" id="IPR002068">
    <property type="entry name" value="A-crystallin/Hsp20_dom"/>
</dbReference>
<comment type="similarity">
    <text evidence="1 2">Belongs to the small heat shock protein (HSP20) family.</text>
</comment>
<evidence type="ECO:0000256" key="1">
    <source>
        <dbReference type="PROSITE-ProRule" id="PRU00285"/>
    </source>
</evidence>
<dbReference type="EMBL" id="VRYY01000442">
    <property type="protein sequence ID" value="MBG3878016.1"/>
    <property type="molecule type" value="Genomic_DNA"/>
</dbReference>
<reference evidence="4 5" key="1">
    <citation type="submission" date="2019-08" db="EMBL/GenBank/DDBJ databases">
        <authorList>
            <person name="Luo N."/>
        </authorList>
    </citation>
    <scope>NUCLEOTIDE SEQUENCE [LARGE SCALE GENOMIC DNA]</scope>
    <source>
        <strain evidence="4 5">NCIMB 9442</strain>
    </source>
</reference>
<name>A0ABS0J6K3_9BACT</name>
<evidence type="ECO:0000256" key="2">
    <source>
        <dbReference type="RuleBase" id="RU003616"/>
    </source>
</evidence>
<dbReference type="CDD" id="cd06464">
    <property type="entry name" value="ACD_sHsps-like"/>
    <property type="match status" value="1"/>
</dbReference>
<dbReference type="Gene3D" id="2.60.40.790">
    <property type="match status" value="1"/>
</dbReference>
<dbReference type="SUPFAM" id="SSF49764">
    <property type="entry name" value="HSP20-like chaperones"/>
    <property type="match status" value="1"/>
</dbReference>
<keyword evidence="5" id="KW-1185">Reference proteome</keyword>
<gene>
    <name evidence="4" type="ORF">FVW20_13615</name>
</gene>
<dbReference type="Proteomes" id="UP001194469">
    <property type="component" value="Unassembled WGS sequence"/>
</dbReference>
<dbReference type="RefSeq" id="WP_196610033.1">
    <property type="nucleotide sequence ID" value="NZ_VRYY01000442.1"/>
</dbReference>
<sequence length="189" mass="21715">MMVSKLNPWNWFKRESEQEKTLPVKQAERGAREYASPLDHFHAELDRMVDSMFSGFGMPSPRRWLDAASPVLGKSVIKPKVDIYGTDKEYVVEVDLPGIEENDLSVELKDDVLILSAEKKHEEKTEEKGYYRIERSYGSFRRVLNVPDDADKEGINAKLNKGVLRITMPRNKAIETESRKIAIENSNED</sequence>
<dbReference type="PANTHER" id="PTHR11527">
    <property type="entry name" value="HEAT-SHOCK PROTEIN 20 FAMILY MEMBER"/>
    <property type="match status" value="1"/>
</dbReference>
<dbReference type="PROSITE" id="PS01031">
    <property type="entry name" value="SHSP"/>
    <property type="match status" value="1"/>
</dbReference>
<dbReference type="InterPro" id="IPR031107">
    <property type="entry name" value="Small_HSP"/>
</dbReference>
<proteinExistence type="inferred from homology"/>
<dbReference type="InterPro" id="IPR008978">
    <property type="entry name" value="HSP20-like_chaperone"/>
</dbReference>
<protein>
    <submittedName>
        <fullName evidence="4">Hsp20/alpha crystallin family protein</fullName>
    </submittedName>
</protein>
<evidence type="ECO:0000313" key="5">
    <source>
        <dbReference type="Proteomes" id="UP001194469"/>
    </source>
</evidence>
<dbReference type="Pfam" id="PF00011">
    <property type="entry name" value="HSP20"/>
    <property type="match status" value="1"/>
</dbReference>
<feature type="domain" description="SHSP" evidence="3">
    <location>
        <begin position="72"/>
        <end position="186"/>
    </location>
</feature>
<evidence type="ECO:0000313" key="4">
    <source>
        <dbReference type="EMBL" id="MBG3878016.1"/>
    </source>
</evidence>
<accession>A0ABS0J6K3</accession>
<comment type="caution">
    <text evidence="4">The sequence shown here is derived from an EMBL/GenBank/DDBJ whole genome shotgun (WGS) entry which is preliminary data.</text>
</comment>
<organism evidence="4 5">
    <name type="scientific">Nitratidesulfovibrio oxamicus</name>
    <dbReference type="NCBI Taxonomy" id="32016"/>
    <lineage>
        <taxon>Bacteria</taxon>
        <taxon>Pseudomonadati</taxon>
        <taxon>Thermodesulfobacteriota</taxon>
        <taxon>Desulfovibrionia</taxon>
        <taxon>Desulfovibrionales</taxon>
        <taxon>Desulfovibrionaceae</taxon>
        <taxon>Nitratidesulfovibrio</taxon>
    </lineage>
</organism>